<organism evidence="1 2">
    <name type="scientific">Arcticibacterium luteifluviistationis</name>
    <dbReference type="NCBI Taxonomy" id="1784714"/>
    <lineage>
        <taxon>Bacteria</taxon>
        <taxon>Pseudomonadati</taxon>
        <taxon>Bacteroidota</taxon>
        <taxon>Cytophagia</taxon>
        <taxon>Cytophagales</taxon>
        <taxon>Leadbetterellaceae</taxon>
        <taxon>Arcticibacterium</taxon>
    </lineage>
</organism>
<gene>
    <name evidence="1" type="ORF">DJ013_13855</name>
</gene>
<dbReference type="Pfam" id="PF13366">
    <property type="entry name" value="PDDEXK_3"/>
    <property type="match status" value="1"/>
</dbReference>
<dbReference type="RefSeq" id="WP_111372393.1">
    <property type="nucleotide sequence ID" value="NZ_CP029480.1"/>
</dbReference>
<evidence type="ECO:0000313" key="2">
    <source>
        <dbReference type="Proteomes" id="UP000249873"/>
    </source>
</evidence>
<protein>
    <submittedName>
        <fullName evidence="1">GxxExxY protein</fullName>
    </submittedName>
</protein>
<keyword evidence="2" id="KW-1185">Reference proteome</keyword>
<name>A0A2Z4GCZ8_9BACT</name>
<proteinExistence type="predicted"/>
<dbReference type="AlphaFoldDB" id="A0A2Z4GCZ8"/>
<evidence type="ECO:0000313" key="1">
    <source>
        <dbReference type="EMBL" id="AWV99192.1"/>
    </source>
</evidence>
<dbReference type="Proteomes" id="UP000249873">
    <property type="component" value="Chromosome"/>
</dbReference>
<reference evidence="1 2" key="1">
    <citation type="submission" date="2018-05" db="EMBL/GenBank/DDBJ databases">
        <title>Complete genome sequence of Arcticibacterium luteifluviistationis SM1504T, a cytophagaceae bacterium isolated from Arctic surface seawater.</title>
        <authorList>
            <person name="Li Y."/>
            <person name="Qin Q.-L."/>
        </authorList>
    </citation>
    <scope>NUCLEOTIDE SEQUENCE [LARGE SCALE GENOMIC DNA]</scope>
    <source>
        <strain evidence="1 2">SM1504</strain>
    </source>
</reference>
<accession>A0A2Z4GCZ8</accession>
<dbReference type="NCBIfam" id="TIGR04256">
    <property type="entry name" value="GxxExxY"/>
    <property type="match status" value="1"/>
</dbReference>
<dbReference type="EMBL" id="CP029480">
    <property type="protein sequence ID" value="AWV99192.1"/>
    <property type="molecule type" value="Genomic_DNA"/>
</dbReference>
<sequence length="125" mass="14339">MTENDISYIIRGAIFKVYNELGPGLFESVYEVTLCYELKKAGLKIQSQVGLPVIYDDVRMDIGFRIDILVEDKVIIEIKSIEYLAEVHHKQLLTYLKLADKRLGLLVNFNASDISKSIFRKVNNL</sequence>
<dbReference type="InterPro" id="IPR026350">
    <property type="entry name" value="GxxExxY"/>
</dbReference>
<dbReference type="InterPro" id="IPR011604">
    <property type="entry name" value="PDDEXK-like_dom_sf"/>
</dbReference>
<dbReference type="Gene3D" id="3.90.320.10">
    <property type="match status" value="1"/>
</dbReference>
<dbReference type="KEGG" id="als:DJ013_13855"/>
<dbReference type="OrthoDB" id="1119698at2"/>